<name>A0A839FC09_9GAMM</name>
<gene>
    <name evidence="2" type="ORF">FHW12_003860</name>
</gene>
<comment type="similarity">
    <text evidence="1">Belongs to the TolB family.</text>
</comment>
<evidence type="ECO:0000256" key="1">
    <source>
        <dbReference type="ARBA" id="ARBA00009820"/>
    </source>
</evidence>
<sequence length="443" mass="46285">MFHRCRHRAAALALVAGGLCVCDQVDAQPALARVTGSGAVQPDALLRDAALASGGDAVVFVSTASNLLPGGNDVENIYRYELDSRALTRVSSAPGTNAPADKICYAPAVSGDGKVVAFESFATNLVAGSTQLNVFRRDLDTGAITRISDDGTGNEGNSQARSPALSGDGRYTVFVSAASNLVFGDSNGMVDVFVHDAVTHTVSILSLNRFGQFADGSVEPLTPQAISSDGQRVVFSSRANAMTPVNGNGLPQVYLLDRATNTYTLLSHAPDGALGDGLSDQATISANGRFVAFRSTSGNLLPGSVNRVYRYDRQDGVLVNIPLPAAADFDPPLALSPIQCRYPRVTDAGDVLATCDFTSPAPPQVFLWTAASTRWRLVSHALAGSSVFGDLRSGSASGISADGQRLAFDSQATDLVAGDTNATSDVMFDAEPRPDLIFRSGFE</sequence>
<dbReference type="RefSeq" id="WP_182532652.1">
    <property type="nucleotide sequence ID" value="NZ_JACGXL010000007.1"/>
</dbReference>
<keyword evidence="3" id="KW-1185">Reference proteome</keyword>
<evidence type="ECO:0000313" key="2">
    <source>
        <dbReference type="EMBL" id="MBA8889614.1"/>
    </source>
</evidence>
<dbReference type="PANTHER" id="PTHR36842:SF1">
    <property type="entry name" value="PROTEIN TOLB"/>
    <property type="match status" value="1"/>
</dbReference>
<organism evidence="2 3">
    <name type="scientific">Dokdonella fugitiva</name>
    <dbReference type="NCBI Taxonomy" id="328517"/>
    <lineage>
        <taxon>Bacteria</taxon>
        <taxon>Pseudomonadati</taxon>
        <taxon>Pseudomonadota</taxon>
        <taxon>Gammaproteobacteria</taxon>
        <taxon>Lysobacterales</taxon>
        <taxon>Rhodanobacteraceae</taxon>
        <taxon>Dokdonella</taxon>
    </lineage>
</organism>
<dbReference type="InterPro" id="IPR011659">
    <property type="entry name" value="WD40"/>
</dbReference>
<proteinExistence type="inferred from homology"/>
<dbReference type="Pfam" id="PF07676">
    <property type="entry name" value="PD40"/>
    <property type="match status" value="1"/>
</dbReference>
<evidence type="ECO:0000313" key="3">
    <source>
        <dbReference type="Proteomes" id="UP000550401"/>
    </source>
</evidence>
<dbReference type="SUPFAM" id="SSF82171">
    <property type="entry name" value="DPP6 N-terminal domain-like"/>
    <property type="match status" value="2"/>
</dbReference>
<dbReference type="Proteomes" id="UP000550401">
    <property type="component" value="Unassembled WGS sequence"/>
</dbReference>
<dbReference type="InterPro" id="IPR011042">
    <property type="entry name" value="6-blade_b-propeller_TolB-like"/>
</dbReference>
<dbReference type="AlphaFoldDB" id="A0A839FC09"/>
<dbReference type="EMBL" id="JACGXL010000007">
    <property type="protein sequence ID" value="MBA8889614.1"/>
    <property type="molecule type" value="Genomic_DNA"/>
</dbReference>
<accession>A0A839FC09</accession>
<protein>
    <submittedName>
        <fullName evidence="2">Tol biopolymer transport system component</fullName>
    </submittedName>
</protein>
<comment type="caution">
    <text evidence="2">The sequence shown here is derived from an EMBL/GenBank/DDBJ whole genome shotgun (WGS) entry which is preliminary data.</text>
</comment>
<reference evidence="2 3" key="1">
    <citation type="submission" date="2020-07" db="EMBL/GenBank/DDBJ databases">
        <title>Genomic Encyclopedia of Type Strains, Phase IV (KMG-V): Genome sequencing to study the core and pangenomes of soil and plant-associated prokaryotes.</title>
        <authorList>
            <person name="Whitman W."/>
        </authorList>
    </citation>
    <scope>NUCLEOTIDE SEQUENCE [LARGE SCALE GENOMIC DNA]</scope>
    <source>
        <strain evidence="2 3">RH2WT43</strain>
    </source>
</reference>
<dbReference type="PANTHER" id="PTHR36842">
    <property type="entry name" value="PROTEIN TOLB HOMOLOG"/>
    <property type="match status" value="1"/>
</dbReference>
<dbReference type="Gene3D" id="2.120.10.30">
    <property type="entry name" value="TolB, C-terminal domain"/>
    <property type="match status" value="2"/>
</dbReference>